<dbReference type="RefSeq" id="WP_076167279.1">
    <property type="nucleotide sequence ID" value="NZ_JBEZVB010000067.1"/>
</dbReference>
<reference evidence="1 2" key="1">
    <citation type="submission" date="2016-01" db="EMBL/GenBank/DDBJ databases">
        <title>Amycolatopsis coloradensis genome sequencing and assembly.</title>
        <authorList>
            <person name="Mayilraj S."/>
        </authorList>
    </citation>
    <scope>NUCLEOTIDE SEQUENCE [LARGE SCALE GENOMIC DNA]</scope>
    <source>
        <strain evidence="1 2">DSM 44225</strain>
    </source>
</reference>
<dbReference type="EMBL" id="MQUQ01000023">
    <property type="protein sequence ID" value="OLZ44675.1"/>
    <property type="molecule type" value="Genomic_DNA"/>
</dbReference>
<evidence type="ECO:0000313" key="2">
    <source>
        <dbReference type="Proteomes" id="UP000187486"/>
    </source>
</evidence>
<dbReference type="Proteomes" id="UP000187486">
    <property type="component" value="Unassembled WGS sequence"/>
</dbReference>
<comment type="caution">
    <text evidence="1">The sequence shown here is derived from an EMBL/GenBank/DDBJ whole genome shotgun (WGS) entry which is preliminary data.</text>
</comment>
<evidence type="ECO:0000313" key="1">
    <source>
        <dbReference type="EMBL" id="OLZ44675.1"/>
    </source>
</evidence>
<dbReference type="AlphaFoldDB" id="A0A1R0KGG6"/>
<sequence>MRVDLGPIAELRRGLEVRPGLADLDALAARGTRVREEADARLFAVSRLLETVSGMPFVNNVISQFSRALSTALASAPQAVPVPSSGPEERERFVVGIDRVRAAHQRGW</sequence>
<gene>
    <name evidence="1" type="ORF">BS329_35805</name>
</gene>
<protein>
    <submittedName>
        <fullName evidence="1">Uncharacterized protein</fullName>
    </submittedName>
</protein>
<proteinExistence type="predicted"/>
<accession>A0A1R0KGG6</accession>
<organism evidence="1 2">
    <name type="scientific">Amycolatopsis coloradensis</name>
    <dbReference type="NCBI Taxonomy" id="76021"/>
    <lineage>
        <taxon>Bacteria</taxon>
        <taxon>Bacillati</taxon>
        <taxon>Actinomycetota</taxon>
        <taxon>Actinomycetes</taxon>
        <taxon>Pseudonocardiales</taxon>
        <taxon>Pseudonocardiaceae</taxon>
        <taxon>Amycolatopsis</taxon>
    </lineage>
</organism>
<keyword evidence="2" id="KW-1185">Reference proteome</keyword>
<name>A0A1R0KGG6_9PSEU</name>